<name>A0A844P0X5_ALIFS</name>
<evidence type="ECO:0008006" key="3">
    <source>
        <dbReference type="Google" id="ProtNLM"/>
    </source>
</evidence>
<dbReference type="InterPro" id="IPR007833">
    <property type="entry name" value="Capsule_polysaccharide_synth"/>
</dbReference>
<dbReference type="EMBL" id="WOBN01000011">
    <property type="protein sequence ID" value="MUK49031.1"/>
    <property type="molecule type" value="Genomic_DNA"/>
</dbReference>
<reference evidence="1 2" key="1">
    <citation type="submission" date="2019-11" db="EMBL/GenBank/DDBJ databases">
        <title>Using colonization assays and comparative genomics to discover symbiosis behaviors and factors in Vibrio fischeri.</title>
        <authorList>
            <person name="Bongrand C."/>
            <person name="Moriano-Gutierrez S."/>
            <person name="Arevalo P."/>
            <person name="Mcfall-Ngai M."/>
            <person name="Visick K."/>
            <person name="Polz M.F."/>
            <person name="Ruby E.G."/>
        </authorList>
    </citation>
    <scope>NUCLEOTIDE SEQUENCE [LARGE SCALE GENOMIC DNA]</scope>
    <source>
        <strain evidence="2">emors.4.1</strain>
    </source>
</reference>
<dbReference type="Pfam" id="PF05159">
    <property type="entry name" value="Capsule_synth"/>
    <property type="match status" value="1"/>
</dbReference>
<protein>
    <recommendedName>
        <fullName evidence="3">Capsular biosynthesis protein</fullName>
    </recommendedName>
</protein>
<accession>A0A844P0X5</accession>
<organism evidence="1 2">
    <name type="scientific">Aliivibrio fischeri</name>
    <name type="common">Vibrio fischeri</name>
    <dbReference type="NCBI Taxonomy" id="668"/>
    <lineage>
        <taxon>Bacteria</taxon>
        <taxon>Pseudomonadati</taxon>
        <taxon>Pseudomonadota</taxon>
        <taxon>Gammaproteobacteria</taxon>
        <taxon>Vibrionales</taxon>
        <taxon>Vibrionaceae</taxon>
        <taxon>Aliivibrio</taxon>
    </lineage>
</organism>
<proteinExistence type="predicted"/>
<dbReference type="GO" id="GO:0000271">
    <property type="term" value="P:polysaccharide biosynthetic process"/>
    <property type="evidence" value="ECO:0007669"/>
    <property type="project" value="InterPro"/>
</dbReference>
<dbReference type="GO" id="GO:0015774">
    <property type="term" value="P:polysaccharide transport"/>
    <property type="evidence" value="ECO:0007669"/>
    <property type="project" value="InterPro"/>
</dbReference>
<evidence type="ECO:0000313" key="1">
    <source>
        <dbReference type="EMBL" id="MUK49031.1"/>
    </source>
</evidence>
<sequence>MESKMKTILIHVVSSEEINFYRRFNSAFYELNYSIIYTTTSLYCYFILRKARANVKLVYIDKDVSFNENESSKSFFNFLVGWSSNNQAFDSYLSSYNCAVKILKEKDVYACFIPSGRLASQEGVLKACKDYNVATIFSGYGNFPGKTFFDKLGTDKNSSLFKDKSFLNDLEYDDIYFNEWKQDFIKSKLEFHNVPQVRRVNLNLYASRFFRILFCKVEKKINVAIDIDRKWGSLLEFKKFDYKKIETNIDDLPKEFIFMPLQYTKDAQLILNYDKDLISSINDALSICREKNITLVIKPHPVENSIDAFDKIQEIVNENDDLMLCNSNTFRLIELSSEVITVNSTAGLESMLMQKNVTFLGDSFYSDMTKNEMGSYLMAFLIDIDYFDCSQISKETVLNIFSICKVD</sequence>
<evidence type="ECO:0000313" key="2">
    <source>
        <dbReference type="Proteomes" id="UP000448038"/>
    </source>
</evidence>
<gene>
    <name evidence="1" type="ORF">GNP88_07535</name>
</gene>
<dbReference type="Proteomes" id="UP000448038">
    <property type="component" value="Unassembled WGS sequence"/>
</dbReference>
<dbReference type="AlphaFoldDB" id="A0A844P0X5"/>
<comment type="caution">
    <text evidence="1">The sequence shown here is derived from an EMBL/GenBank/DDBJ whole genome shotgun (WGS) entry which is preliminary data.</text>
</comment>